<keyword evidence="7 11" id="KW-1133">Transmembrane helix</keyword>
<dbReference type="PANTHER" id="PTHR43394">
    <property type="entry name" value="ATP-DEPENDENT PERMEASE MDL1, MITOCHONDRIAL"/>
    <property type="match status" value="1"/>
</dbReference>
<organism evidence="14 15">
    <name type="scientific">Streptosporangium carneum</name>
    <dbReference type="NCBI Taxonomy" id="47481"/>
    <lineage>
        <taxon>Bacteria</taxon>
        <taxon>Bacillati</taxon>
        <taxon>Actinomycetota</taxon>
        <taxon>Actinomycetes</taxon>
        <taxon>Streptosporangiales</taxon>
        <taxon>Streptosporangiaceae</taxon>
        <taxon>Streptosporangium</taxon>
    </lineage>
</organism>
<reference evidence="14" key="1">
    <citation type="journal article" date="2014" name="Int. J. Syst. Evol. Microbiol.">
        <title>Complete genome sequence of Corynebacterium casei LMG S-19264T (=DSM 44701T), isolated from a smear-ripened cheese.</title>
        <authorList>
            <consortium name="US DOE Joint Genome Institute (JGI-PGF)"/>
            <person name="Walter F."/>
            <person name="Albersmeier A."/>
            <person name="Kalinowski J."/>
            <person name="Ruckert C."/>
        </authorList>
    </citation>
    <scope>NUCLEOTIDE SEQUENCE</scope>
    <source>
        <strain evidence="14">VKM Ac-2007</strain>
    </source>
</reference>
<evidence type="ECO:0000256" key="5">
    <source>
        <dbReference type="ARBA" id="ARBA00022741"/>
    </source>
</evidence>
<dbReference type="Proteomes" id="UP001143474">
    <property type="component" value="Unassembled WGS sequence"/>
</dbReference>
<protein>
    <submittedName>
        <fullName evidence="14">ABC transporter</fullName>
    </submittedName>
</protein>
<dbReference type="InterPro" id="IPR003439">
    <property type="entry name" value="ABC_transporter-like_ATP-bd"/>
</dbReference>
<feature type="region of interest" description="Disordered" evidence="10">
    <location>
        <begin position="622"/>
        <end position="648"/>
    </location>
</feature>
<keyword evidence="2" id="KW-0813">Transport</keyword>
<keyword evidence="3" id="KW-1003">Cell membrane</keyword>
<feature type="domain" description="ABC transporter" evidence="12">
    <location>
        <begin position="362"/>
        <end position="618"/>
    </location>
</feature>
<dbReference type="SUPFAM" id="SSF90123">
    <property type="entry name" value="ABC transporter transmembrane region"/>
    <property type="match status" value="1"/>
</dbReference>
<dbReference type="FunFam" id="3.40.50.300:FF:000299">
    <property type="entry name" value="ABC transporter ATP-binding protein/permease"/>
    <property type="match status" value="1"/>
</dbReference>
<feature type="domain" description="ABC transmembrane type-1" evidence="13">
    <location>
        <begin position="44"/>
        <end position="327"/>
    </location>
</feature>
<feature type="transmembrane region" description="Helical" evidence="11">
    <location>
        <begin position="79"/>
        <end position="100"/>
    </location>
</feature>
<dbReference type="GO" id="GO:0005886">
    <property type="term" value="C:plasma membrane"/>
    <property type="evidence" value="ECO:0007669"/>
    <property type="project" value="UniProtKB-SubCell"/>
</dbReference>
<dbReference type="SMART" id="SM00382">
    <property type="entry name" value="AAA"/>
    <property type="match status" value="1"/>
</dbReference>
<dbReference type="PROSITE" id="PS50929">
    <property type="entry name" value="ABC_TM1F"/>
    <property type="match status" value="1"/>
</dbReference>
<dbReference type="SUPFAM" id="SSF52540">
    <property type="entry name" value="P-loop containing nucleoside triphosphate hydrolases"/>
    <property type="match status" value="1"/>
</dbReference>
<evidence type="ECO:0000256" key="9">
    <source>
        <dbReference type="ARBA" id="ARBA00061644"/>
    </source>
</evidence>
<dbReference type="InterPro" id="IPR017871">
    <property type="entry name" value="ABC_transporter-like_CS"/>
</dbReference>
<comment type="subcellular location">
    <subcellularLocation>
        <location evidence="1">Cell membrane</location>
        <topology evidence="1">Multi-pass membrane protein</topology>
    </subcellularLocation>
</comment>
<evidence type="ECO:0000256" key="3">
    <source>
        <dbReference type="ARBA" id="ARBA00022475"/>
    </source>
</evidence>
<evidence type="ECO:0000259" key="13">
    <source>
        <dbReference type="PROSITE" id="PS50929"/>
    </source>
</evidence>
<dbReference type="EMBL" id="BSEV01000003">
    <property type="protein sequence ID" value="GLK08601.1"/>
    <property type="molecule type" value="Genomic_DNA"/>
</dbReference>
<keyword evidence="6" id="KW-0067">ATP-binding</keyword>
<dbReference type="CDD" id="cd18550">
    <property type="entry name" value="ABC_6TM_exporter_like"/>
    <property type="match status" value="1"/>
</dbReference>
<dbReference type="InterPro" id="IPR011527">
    <property type="entry name" value="ABC1_TM_dom"/>
</dbReference>
<feature type="transmembrane region" description="Helical" evidence="11">
    <location>
        <begin position="153"/>
        <end position="172"/>
    </location>
</feature>
<dbReference type="InterPro" id="IPR027417">
    <property type="entry name" value="P-loop_NTPase"/>
</dbReference>
<evidence type="ECO:0000256" key="4">
    <source>
        <dbReference type="ARBA" id="ARBA00022692"/>
    </source>
</evidence>
<dbReference type="Gene3D" id="1.20.1560.10">
    <property type="entry name" value="ABC transporter type 1, transmembrane domain"/>
    <property type="match status" value="1"/>
</dbReference>
<evidence type="ECO:0000256" key="10">
    <source>
        <dbReference type="SAM" id="MobiDB-lite"/>
    </source>
</evidence>
<evidence type="ECO:0000256" key="8">
    <source>
        <dbReference type="ARBA" id="ARBA00023136"/>
    </source>
</evidence>
<comment type="similarity">
    <text evidence="9">Belongs to the ABC transporter superfamily. Lipid exporter (TC 3.A.1.106) family.</text>
</comment>
<dbReference type="PANTHER" id="PTHR43394:SF1">
    <property type="entry name" value="ATP-BINDING CASSETTE SUB-FAMILY B MEMBER 10, MITOCHONDRIAL"/>
    <property type="match status" value="1"/>
</dbReference>
<dbReference type="Pfam" id="PF00005">
    <property type="entry name" value="ABC_tran"/>
    <property type="match status" value="1"/>
</dbReference>
<feature type="transmembrane region" description="Helical" evidence="11">
    <location>
        <begin position="178"/>
        <end position="200"/>
    </location>
</feature>
<dbReference type="GO" id="GO:0015421">
    <property type="term" value="F:ABC-type oligopeptide transporter activity"/>
    <property type="evidence" value="ECO:0007669"/>
    <property type="project" value="TreeGrafter"/>
</dbReference>
<keyword evidence="15" id="KW-1185">Reference proteome</keyword>
<dbReference type="GO" id="GO:0005524">
    <property type="term" value="F:ATP binding"/>
    <property type="evidence" value="ECO:0007669"/>
    <property type="project" value="UniProtKB-KW"/>
</dbReference>
<feature type="transmembrane region" description="Helical" evidence="11">
    <location>
        <begin position="43"/>
        <end position="64"/>
    </location>
</feature>
<dbReference type="InterPro" id="IPR036640">
    <property type="entry name" value="ABC1_TM_sf"/>
</dbReference>
<dbReference type="Pfam" id="PF00664">
    <property type="entry name" value="ABC_membrane"/>
    <property type="match status" value="1"/>
</dbReference>
<dbReference type="PROSITE" id="PS00211">
    <property type="entry name" value="ABC_TRANSPORTER_1"/>
    <property type="match status" value="1"/>
</dbReference>
<evidence type="ECO:0000259" key="12">
    <source>
        <dbReference type="PROSITE" id="PS50893"/>
    </source>
</evidence>
<evidence type="ECO:0000256" key="1">
    <source>
        <dbReference type="ARBA" id="ARBA00004651"/>
    </source>
</evidence>
<evidence type="ECO:0000313" key="14">
    <source>
        <dbReference type="EMBL" id="GLK08601.1"/>
    </source>
</evidence>
<evidence type="ECO:0000256" key="2">
    <source>
        <dbReference type="ARBA" id="ARBA00022448"/>
    </source>
</evidence>
<evidence type="ECO:0000256" key="6">
    <source>
        <dbReference type="ARBA" id="ARBA00022840"/>
    </source>
</evidence>
<keyword evidence="5" id="KW-0547">Nucleotide-binding</keyword>
<accession>A0A9W6HZD7</accession>
<keyword evidence="8 11" id="KW-0472">Membrane</keyword>
<feature type="transmembrane region" description="Helical" evidence="11">
    <location>
        <begin position="263"/>
        <end position="284"/>
    </location>
</feature>
<evidence type="ECO:0000313" key="15">
    <source>
        <dbReference type="Proteomes" id="UP001143474"/>
    </source>
</evidence>
<evidence type="ECO:0000256" key="7">
    <source>
        <dbReference type="ARBA" id="ARBA00022989"/>
    </source>
</evidence>
<dbReference type="AlphaFoldDB" id="A0A9W6HZD7"/>
<sequence length="648" mass="69689">MAMVSPFGGLLKGDEGDDPAPSRIRPGTVRRVLGYFRPHVGKVALFALVTAMDSLFVVASPLILKDLVDKGVLGNDLELVIFLACLAAGLAVMSALLQLVSAYISGKIGQGVSYDLRVQALDHIQRLPIAFFTRTQSGVLVGRLHTELVMTQMAFTQMLVAAASAVTVVLVLAELFYLSWLVALLALLLIPVFVVPWSYVGRRMQRYTRRLMEENAGLAGLLQERFNVQGAMLSKLFGRPAEEMAEYEKRAGRIRGLAVSATLYGRMAPAIFALMAALATALVYGVGGGLVLAQAFQLGTLVALATLLGRLFGPITQLASIQENALTVLVTFDRIFELLDLKPLIEERPDAVGLKANAASDVEFENVSFRYPSADEVSLPSLEQNVRTGQERGEVTQEVLRDVNLHVPAGTLTALVGPSGAGKSTLTHLVSRLYDPTSGTVRVGGHDLRDLTFDSLRETVGVVSQDTYLFHDTIRANLLYARPDATEDELVEACEGAQIWDLIASLPRGLDTVVGDRGHRLSGGEKQRLAIARLLLKAPSVVVLDEATAHLDSESEAAVQRALATALRSRTSLVIAHRLSTIREADRILVIDGGRVREGGTHEELLAEGGLYADLYHTQFAESGGNGTRPGSDDGAEPVQQVVGGGER</sequence>
<reference evidence="14" key="2">
    <citation type="submission" date="2023-01" db="EMBL/GenBank/DDBJ databases">
        <authorList>
            <person name="Sun Q."/>
            <person name="Evtushenko L."/>
        </authorList>
    </citation>
    <scope>NUCLEOTIDE SEQUENCE</scope>
    <source>
        <strain evidence="14">VKM Ac-2007</strain>
    </source>
</reference>
<dbReference type="GO" id="GO:0016887">
    <property type="term" value="F:ATP hydrolysis activity"/>
    <property type="evidence" value="ECO:0007669"/>
    <property type="project" value="InterPro"/>
</dbReference>
<dbReference type="Gene3D" id="3.40.50.300">
    <property type="entry name" value="P-loop containing nucleotide triphosphate hydrolases"/>
    <property type="match status" value="1"/>
</dbReference>
<dbReference type="PROSITE" id="PS50893">
    <property type="entry name" value="ABC_TRANSPORTER_2"/>
    <property type="match status" value="1"/>
</dbReference>
<gene>
    <name evidence="14" type="ORF">GCM10017600_20060</name>
</gene>
<feature type="region of interest" description="Disordered" evidence="10">
    <location>
        <begin position="1"/>
        <end position="23"/>
    </location>
</feature>
<proteinExistence type="inferred from homology"/>
<dbReference type="InterPro" id="IPR039421">
    <property type="entry name" value="Type_1_exporter"/>
</dbReference>
<name>A0A9W6HZD7_9ACTN</name>
<evidence type="ECO:0000256" key="11">
    <source>
        <dbReference type="SAM" id="Phobius"/>
    </source>
</evidence>
<keyword evidence="4 11" id="KW-0812">Transmembrane</keyword>
<dbReference type="InterPro" id="IPR003593">
    <property type="entry name" value="AAA+_ATPase"/>
</dbReference>
<dbReference type="RefSeq" id="WP_271217105.1">
    <property type="nucleotide sequence ID" value="NZ_BAAAVD010000003.1"/>
</dbReference>
<comment type="caution">
    <text evidence="14">The sequence shown here is derived from an EMBL/GenBank/DDBJ whole genome shotgun (WGS) entry which is preliminary data.</text>
</comment>